<protein>
    <submittedName>
        <fullName evidence="1">Uncharacterized protein</fullName>
    </submittedName>
</protein>
<comment type="caution">
    <text evidence="1">The sequence shown here is derived from an EMBL/GenBank/DDBJ whole genome shotgun (WGS) entry which is preliminary data.</text>
</comment>
<feature type="non-terminal residue" evidence="1">
    <location>
        <position position="70"/>
    </location>
</feature>
<organism evidence="1 2">
    <name type="scientific">Datura stramonium</name>
    <name type="common">Jimsonweed</name>
    <name type="synonym">Common thornapple</name>
    <dbReference type="NCBI Taxonomy" id="4076"/>
    <lineage>
        <taxon>Eukaryota</taxon>
        <taxon>Viridiplantae</taxon>
        <taxon>Streptophyta</taxon>
        <taxon>Embryophyta</taxon>
        <taxon>Tracheophyta</taxon>
        <taxon>Spermatophyta</taxon>
        <taxon>Magnoliopsida</taxon>
        <taxon>eudicotyledons</taxon>
        <taxon>Gunneridae</taxon>
        <taxon>Pentapetalae</taxon>
        <taxon>asterids</taxon>
        <taxon>lamiids</taxon>
        <taxon>Solanales</taxon>
        <taxon>Solanaceae</taxon>
        <taxon>Solanoideae</taxon>
        <taxon>Datureae</taxon>
        <taxon>Datura</taxon>
    </lineage>
</organism>
<sequence length="70" mass="7618">MHQDDSWYGSRKGLMGHGIEPLFDVELPNLDCMGYGMTLCGKPQIVAVVGFVGTQQRAKAVVETRGYNGS</sequence>
<gene>
    <name evidence="1" type="ORF">HAX54_047937</name>
</gene>
<dbReference type="Proteomes" id="UP000823775">
    <property type="component" value="Unassembled WGS sequence"/>
</dbReference>
<keyword evidence="2" id="KW-1185">Reference proteome</keyword>
<evidence type="ECO:0000313" key="1">
    <source>
        <dbReference type="EMBL" id="MCE3050716.1"/>
    </source>
</evidence>
<reference evidence="1 2" key="1">
    <citation type="journal article" date="2021" name="BMC Genomics">
        <title>Datura genome reveals duplications of psychoactive alkaloid biosynthetic genes and high mutation rate following tissue culture.</title>
        <authorList>
            <person name="Rajewski A."/>
            <person name="Carter-House D."/>
            <person name="Stajich J."/>
            <person name="Litt A."/>
        </authorList>
    </citation>
    <scope>NUCLEOTIDE SEQUENCE [LARGE SCALE GENOMIC DNA]</scope>
    <source>
        <strain evidence="1">AR-01</strain>
    </source>
</reference>
<dbReference type="EMBL" id="JACEIK010007857">
    <property type="protein sequence ID" value="MCE3050716.1"/>
    <property type="molecule type" value="Genomic_DNA"/>
</dbReference>
<proteinExistence type="predicted"/>
<evidence type="ECO:0000313" key="2">
    <source>
        <dbReference type="Proteomes" id="UP000823775"/>
    </source>
</evidence>
<accession>A0ABS8WKU2</accession>
<name>A0ABS8WKU2_DATST</name>